<reference evidence="4 5" key="1">
    <citation type="submission" date="2017-02" db="EMBL/GenBank/DDBJ databases">
        <authorList>
            <person name="Peterson S.W."/>
        </authorList>
    </citation>
    <scope>NUCLEOTIDE SEQUENCE [LARGE SCALE GENOMIC DNA]</scope>
    <source>
        <strain evidence="4 5">B Ar 00.02</strain>
    </source>
</reference>
<gene>
    <name evidence="4" type="ORF">FM101_13650</name>
</gene>
<evidence type="ECO:0000259" key="3">
    <source>
        <dbReference type="PROSITE" id="PS50043"/>
    </source>
</evidence>
<dbReference type="GO" id="GO:0006355">
    <property type="term" value="P:regulation of DNA-templated transcription"/>
    <property type="evidence" value="ECO:0007669"/>
    <property type="project" value="InterPro"/>
</dbReference>
<dbReference type="Proteomes" id="UP000195913">
    <property type="component" value="Unassembled WGS sequence"/>
</dbReference>
<name>A0A1R4GUB1_9MICC</name>
<dbReference type="InterPro" id="IPR000792">
    <property type="entry name" value="Tscrpt_reg_LuxR_C"/>
</dbReference>
<dbReference type="PROSITE" id="PS50043">
    <property type="entry name" value="HTH_LUXR_2"/>
    <property type="match status" value="1"/>
</dbReference>
<dbReference type="Gene3D" id="1.10.10.10">
    <property type="entry name" value="Winged helix-like DNA-binding domain superfamily/Winged helix DNA-binding domain"/>
    <property type="match status" value="1"/>
</dbReference>
<feature type="region of interest" description="Disordered" evidence="2">
    <location>
        <begin position="729"/>
        <end position="764"/>
    </location>
</feature>
<evidence type="ECO:0000313" key="5">
    <source>
        <dbReference type="Proteomes" id="UP000195913"/>
    </source>
</evidence>
<keyword evidence="1" id="KW-0238">DNA-binding</keyword>
<organism evidence="4 5">
    <name type="scientific">Arthrobacter rhombi</name>
    <dbReference type="NCBI Taxonomy" id="71253"/>
    <lineage>
        <taxon>Bacteria</taxon>
        <taxon>Bacillati</taxon>
        <taxon>Actinomycetota</taxon>
        <taxon>Actinomycetes</taxon>
        <taxon>Micrococcales</taxon>
        <taxon>Micrococcaceae</taxon>
        <taxon>Arthrobacter</taxon>
    </lineage>
</organism>
<dbReference type="InterPro" id="IPR036388">
    <property type="entry name" value="WH-like_DNA-bd_sf"/>
</dbReference>
<accession>A0A1R4GUB1</accession>
<dbReference type="InterPro" id="IPR016032">
    <property type="entry name" value="Sig_transdc_resp-reg_C-effctor"/>
</dbReference>
<evidence type="ECO:0000313" key="4">
    <source>
        <dbReference type="EMBL" id="SJM71653.1"/>
    </source>
</evidence>
<dbReference type="EMBL" id="FUHW01000044">
    <property type="protein sequence ID" value="SJM71653.1"/>
    <property type="molecule type" value="Genomic_DNA"/>
</dbReference>
<sequence>MIVGPAGSGRRAVFDEALASLDPNPFVVHLTGSPYVAQMRHGVISFVLSQLESGTFSTRHELVHGLADLLCPEGRRSVVTLGNPEQVDPDSAAILAQLAAMKKIWLVAVCEQLVELPADLLAMHRSGQLQRVTVRSMDVRHTRRFLEGELGGPISTFAAAALWHLTSSNRDVLRPLVRDLVGAGKLRLQSGCWVLAHGGLRMGPSLRAQATRWMSGLDQKERKVLDLLALGGPATSGDLRDGGLEEQIVGLRARGLVTVGELPVGQVKLRIPLLGHYLREGMDDGQRPEIETLLTRVHRDPQVARILTEVTAMRELGNFEALVAVVEEYDHHGGATSEAWLVDGYRQMRILDQTIDALVVLGWHGRASARLARAQEEISAALLNVPRDEELLRARQTLRIMRAQMALVEGRPTAVEGILGGVIPAQVSADERPGSDGGGPLDTLWASEALHFRAMSVQAEAWAMTSRQTEALRMVQRIRADMDGLGTTGILDQVISEADCAAIELAGLRVQLLSGQWNECARGARALAKGRYADPRAIAYADIVLGILGALAAETGSALGVLLPAQQQLDVDAESTERAVVEAAVAYCLTEQGRGDEAVELLLNAPSVLERMLPMNFFSWAAEVLSSLALAGVGSPHSARRRVLTLVERAEKAGSEGLVIYSLVVALRLGEHDVAPRLKKLAAEHPGDGFRSYGRLARGMMEADSSELCEALEELSELGETLHAGDASNSFVDAMSPKDRRRVAAARSRSQQGDGHGPSTGAVPLQEVTDEPAWLGELTKREAQIALRVVSGMSNAEIARQSGVSVRTVEGHLYQVYSKLQVRNRQELAGLDRASRFPVGAR</sequence>
<dbReference type="SMART" id="SM00421">
    <property type="entry name" value="HTH_LUXR"/>
    <property type="match status" value="1"/>
</dbReference>
<dbReference type="RefSeq" id="WP_143269296.1">
    <property type="nucleotide sequence ID" value="NZ_FUHW01000044.1"/>
</dbReference>
<dbReference type="InterPro" id="IPR039420">
    <property type="entry name" value="WalR-like"/>
</dbReference>
<keyword evidence="5" id="KW-1185">Reference proteome</keyword>
<dbReference type="SUPFAM" id="SSF46894">
    <property type="entry name" value="C-terminal effector domain of the bipartite response regulators"/>
    <property type="match status" value="1"/>
</dbReference>
<dbReference type="AlphaFoldDB" id="A0A1R4GUB1"/>
<protein>
    <submittedName>
        <fullName evidence="4">ATPase / Transcriptional regulator, LuxR family</fullName>
    </submittedName>
</protein>
<dbReference type="PANTHER" id="PTHR43214">
    <property type="entry name" value="TWO-COMPONENT RESPONSE REGULATOR"/>
    <property type="match status" value="1"/>
</dbReference>
<dbReference type="Pfam" id="PF00196">
    <property type="entry name" value="GerE"/>
    <property type="match status" value="1"/>
</dbReference>
<dbReference type="CDD" id="cd06170">
    <property type="entry name" value="LuxR_C_like"/>
    <property type="match status" value="1"/>
</dbReference>
<dbReference type="GO" id="GO:0003677">
    <property type="term" value="F:DNA binding"/>
    <property type="evidence" value="ECO:0007669"/>
    <property type="project" value="UniProtKB-KW"/>
</dbReference>
<feature type="domain" description="HTH luxR-type" evidence="3">
    <location>
        <begin position="771"/>
        <end position="836"/>
    </location>
</feature>
<proteinExistence type="predicted"/>
<evidence type="ECO:0000256" key="2">
    <source>
        <dbReference type="SAM" id="MobiDB-lite"/>
    </source>
</evidence>
<evidence type="ECO:0000256" key="1">
    <source>
        <dbReference type="ARBA" id="ARBA00023125"/>
    </source>
</evidence>
<dbReference type="PRINTS" id="PR00038">
    <property type="entry name" value="HTHLUXR"/>
</dbReference>